<keyword evidence="8 15" id="KW-0812">Transmembrane</keyword>
<evidence type="ECO:0000256" key="13">
    <source>
        <dbReference type="ARBA" id="ARBA00023012"/>
    </source>
</evidence>
<dbReference type="PROSITE" id="PS50109">
    <property type="entry name" value="HIS_KIN"/>
    <property type="match status" value="1"/>
</dbReference>
<dbReference type="GO" id="GO:0005524">
    <property type="term" value="F:ATP binding"/>
    <property type="evidence" value="ECO:0007669"/>
    <property type="project" value="UniProtKB-KW"/>
</dbReference>
<accession>A0A1G8ZJ69</accession>
<dbReference type="SMART" id="SM00387">
    <property type="entry name" value="HATPase_c"/>
    <property type="match status" value="1"/>
</dbReference>
<dbReference type="Pfam" id="PF00672">
    <property type="entry name" value="HAMP"/>
    <property type="match status" value="1"/>
</dbReference>
<dbReference type="PANTHER" id="PTHR44936">
    <property type="entry name" value="SENSOR PROTEIN CREC"/>
    <property type="match status" value="1"/>
</dbReference>
<dbReference type="InterPro" id="IPR036097">
    <property type="entry name" value="HisK_dim/P_sf"/>
</dbReference>
<evidence type="ECO:0000256" key="8">
    <source>
        <dbReference type="ARBA" id="ARBA00022692"/>
    </source>
</evidence>
<dbReference type="Gene3D" id="3.30.565.10">
    <property type="entry name" value="Histidine kinase-like ATPase, C-terminal domain"/>
    <property type="match status" value="1"/>
</dbReference>
<name>A0A1G8ZJ69_9GAMM</name>
<dbReference type="Pfam" id="PF02518">
    <property type="entry name" value="HATPase_c"/>
    <property type="match status" value="1"/>
</dbReference>
<dbReference type="EC" id="2.7.13.3" evidence="3"/>
<protein>
    <recommendedName>
        <fullName evidence="3">histidine kinase</fullName>
        <ecNumber evidence="3">2.7.13.3</ecNumber>
    </recommendedName>
</protein>
<dbReference type="SUPFAM" id="SSF47384">
    <property type="entry name" value="Homodimeric domain of signal transducing histidine kinase"/>
    <property type="match status" value="1"/>
</dbReference>
<dbReference type="PANTHER" id="PTHR44936:SF5">
    <property type="entry name" value="SENSOR HISTIDINE KINASE ENVZ"/>
    <property type="match status" value="1"/>
</dbReference>
<feature type="domain" description="Histidine kinase" evidence="16">
    <location>
        <begin position="236"/>
        <end position="433"/>
    </location>
</feature>
<dbReference type="GO" id="GO:0005886">
    <property type="term" value="C:plasma membrane"/>
    <property type="evidence" value="ECO:0007669"/>
    <property type="project" value="UniProtKB-SubCell"/>
</dbReference>
<evidence type="ECO:0000256" key="4">
    <source>
        <dbReference type="ARBA" id="ARBA00022475"/>
    </source>
</evidence>
<evidence type="ECO:0000256" key="15">
    <source>
        <dbReference type="SAM" id="Phobius"/>
    </source>
</evidence>
<comment type="catalytic activity">
    <reaction evidence="1">
        <text>ATP + protein L-histidine = ADP + protein N-phospho-L-histidine.</text>
        <dbReference type="EC" id="2.7.13.3"/>
    </reaction>
</comment>
<evidence type="ECO:0000259" key="17">
    <source>
        <dbReference type="PROSITE" id="PS50885"/>
    </source>
</evidence>
<evidence type="ECO:0000256" key="9">
    <source>
        <dbReference type="ARBA" id="ARBA00022741"/>
    </source>
</evidence>
<dbReference type="EMBL" id="FNEM01000020">
    <property type="protein sequence ID" value="SDK15101.1"/>
    <property type="molecule type" value="Genomic_DNA"/>
</dbReference>
<dbReference type="CDD" id="cd00082">
    <property type="entry name" value="HisKA"/>
    <property type="match status" value="1"/>
</dbReference>
<keyword evidence="13" id="KW-0902">Two-component regulatory system</keyword>
<dbReference type="SMART" id="SM00388">
    <property type="entry name" value="HisKA"/>
    <property type="match status" value="1"/>
</dbReference>
<evidence type="ECO:0000256" key="11">
    <source>
        <dbReference type="ARBA" id="ARBA00022840"/>
    </source>
</evidence>
<evidence type="ECO:0000256" key="5">
    <source>
        <dbReference type="ARBA" id="ARBA00022519"/>
    </source>
</evidence>
<dbReference type="Gene3D" id="1.10.287.130">
    <property type="match status" value="1"/>
</dbReference>
<dbReference type="GO" id="GO:0000155">
    <property type="term" value="F:phosphorelay sensor kinase activity"/>
    <property type="evidence" value="ECO:0007669"/>
    <property type="project" value="InterPro"/>
</dbReference>
<keyword evidence="14 15" id="KW-0472">Membrane</keyword>
<feature type="transmembrane region" description="Helical" evidence="15">
    <location>
        <begin position="156"/>
        <end position="175"/>
    </location>
</feature>
<keyword evidence="9" id="KW-0547">Nucleotide-binding</keyword>
<dbReference type="SMART" id="SM00304">
    <property type="entry name" value="HAMP"/>
    <property type="match status" value="1"/>
</dbReference>
<dbReference type="PROSITE" id="PS50885">
    <property type="entry name" value="HAMP"/>
    <property type="match status" value="1"/>
</dbReference>
<evidence type="ECO:0000256" key="14">
    <source>
        <dbReference type="ARBA" id="ARBA00023136"/>
    </source>
</evidence>
<keyword evidence="10 18" id="KW-0418">Kinase</keyword>
<evidence type="ECO:0000259" key="16">
    <source>
        <dbReference type="PROSITE" id="PS50109"/>
    </source>
</evidence>
<dbReference type="InterPro" id="IPR004358">
    <property type="entry name" value="Sig_transdc_His_kin-like_C"/>
</dbReference>
<evidence type="ECO:0000313" key="18">
    <source>
        <dbReference type="EMBL" id="SDK15101.1"/>
    </source>
</evidence>
<dbReference type="NCBIfam" id="NF007004">
    <property type="entry name" value="PRK09467.1"/>
    <property type="match status" value="1"/>
</dbReference>
<evidence type="ECO:0000256" key="3">
    <source>
        <dbReference type="ARBA" id="ARBA00012438"/>
    </source>
</evidence>
<dbReference type="RefSeq" id="WP_090367769.1">
    <property type="nucleotide sequence ID" value="NZ_FNEM01000020.1"/>
</dbReference>
<dbReference type="InterPro" id="IPR050980">
    <property type="entry name" value="2C_sensor_his_kinase"/>
</dbReference>
<dbReference type="CDD" id="cd16950">
    <property type="entry name" value="HATPase_EnvZ-like"/>
    <property type="match status" value="1"/>
</dbReference>
<keyword evidence="6" id="KW-0597">Phosphoprotein</keyword>
<evidence type="ECO:0000256" key="7">
    <source>
        <dbReference type="ARBA" id="ARBA00022679"/>
    </source>
</evidence>
<dbReference type="InterPro" id="IPR003660">
    <property type="entry name" value="HAMP_dom"/>
</dbReference>
<evidence type="ECO:0000256" key="2">
    <source>
        <dbReference type="ARBA" id="ARBA00004429"/>
    </source>
</evidence>
<keyword evidence="7" id="KW-0808">Transferase</keyword>
<dbReference type="Proteomes" id="UP000199527">
    <property type="component" value="Unassembled WGS sequence"/>
</dbReference>
<evidence type="ECO:0000256" key="6">
    <source>
        <dbReference type="ARBA" id="ARBA00022553"/>
    </source>
</evidence>
<dbReference type="AlphaFoldDB" id="A0A1G8ZJ69"/>
<keyword evidence="4" id="KW-1003">Cell membrane</keyword>
<organism evidence="18 19">
    <name type="scientific">Ferrimonas sediminum</name>
    <dbReference type="NCBI Taxonomy" id="718193"/>
    <lineage>
        <taxon>Bacteria</taxon>
        <taxon>Pseudomonadati</taxon>
        <taxon>Pseudomonadota</taxon>
        <taxon>Gammaproteobacteria</taxon>
        <taxon>Alteromonadales</taxon>
        <taxon>Ferrimonadaceae</taxon>
        <taxon>Ferrimonas</taxon>
    </lineage>
</organism>
<dbReference type="PRINTS" id="PR00344">
    <property type="entry name" value="BCTRLSENSOR"/>
</dbReference>
<dbReference type="FunFam" id="1.10.287.130:FF:000006">
    <property type="entry name" value="Osmolarity two-component histidine kinase EnvZ"/>
    <property type="match status" value="1"/>
</dbReference>
<evidence type="ECO:0000313" key="19">
    <source>
        <dbReference type="Proteomes" id="UP000199527"/>
    </source>
</evidence>
<dbReference type="InterPro" id="IPR036890">
    <property type="entry name" value="HATPase_C_sf"/>
</dbReference>
<keyword evidence="11" id="KW-0067">ATP-binding</keyword>
<dbReference type="OrthoDB" id="9804645at2"/>
<comment type="subcellular location">
    <subcellularLocation>
        <location evidence="2">Cell inner membrane</location>
        <topology evidence="2">Multi-pass membrane protein</topology>
    </subcellularLocation>
</comment>
<dbReference type="Pfam" id="PF00512">
    <property type="entry name" value="HisKA"/>
    <property type="match status" value="1"/>
</dbReference>
<dbReference type="SUPFAM" id="SSF55874">
    <property type="entry name" value="ATPase domain of HSP90 chaperone/DNA topoisomerase II/histidine kinase"/>
    <property type="match status" value="1"/>
</dbReference>
<evidence type="ECO:0000256" key="1">
    <source>
        <dbReference type="ARBA" id="ARBA00000085"/>
    </source>
</evidence>
<dbReference type="InterPro" id="IPR003661">
    <property type="entry name" value="HisK_dim/P_dom"/>
</dbReference>
<dbReference type="InterPro" id="IPR003594">
    <property type="entry name" value="HATPase_dom"/>
</dbReference>
<evidence type="ECO:0000256" key="10">
    <source>
        <dbReference type="ARBA" id="ARBA00022777"/>
    </source>
</evidence>
<keyword evidence="19" id="KW-1185">Reference proteome</keyword>
<reference evidence="19" key="1">
    <citation type="submission" date="2016-10" db="EMBL/GenBank/DDBJ databases">
        <authorList>
            <person name="Varghese N."/>
            <person name="Submissions S."/>
        </authorList>
    </citation>
    <scope>NUCLEOTIDE SEQUENCE [LARGE SCALE GENOMIC DNA]</scope>
    <source>
        <strain evidence="19">DSM 23317</strain>
    </source>
</reference>
<feature type="domain" description="HAMP" evidence="17">
    <location>
        <begin position="176"/>
        <end position="228"/>
    </location>
</feature>
<proteinExistence type="predicted"/>
<dbReference type="PROSITE" id="PS51257">
    <property type="entry name" value="PROKAR_LIPOPROTEIN"/>
    <property type="match status" value="1"/>
</dbReference>
<evidence type="ECO:0000256" key="12">
    <source>
        <dbReference type="ARBA" id="ARBA00022989"/>
    </source>
</evidence>
<dbReference type="CDD" id="cd06225">
    <property type="entry name" value="HAMP"/>
    <property type="match status" value="1"/>
</dbReference>
<sequence length="433" mass="48387">MLSRLLPRSNFGQTVLLIGCLLLINQLVSYVSMSIYVIRPSTQQINQLLARQVELLFRDLELDRTRLTVVDALRDKLEDDDYMEVFTQPEARKNGLSMARRYYVLSDQMSHYLGGDAEVRISAGEQFLIWIRPPQAPSVWLRVPLTGFDESKISPLTIYLMVIGALSVAGGWWFARQQSRPLRRLQRAALAVSRGKFPDPLPLKGPAEVVAVIQAFNQMSRSMKQLETDRQLLLAGVSHDLRTPLTRIRLASEMMGDQDSFLKEGIEHDIDDMNQIIDQFIEFVRGNPAEELTEHSLDQLLQEAAVQESLRHTEVKLELGQVPAIPLPLVAMKRVLANLIENGIRYGGGDLKLSSGFDDQWVWFSVADNGPGIPPQKIEALFEPFTQGDTARGSVGSGLGLAIVKRVVDGEGGRVELANRSHGGLKATVWLPR</sequence>
<keyword evidence="12 15" id="KW-1133">Transmembrane helix</keyword>
<keyword evidence="5" id="KW-0997">Cell inner membrane</keyword>
<gene>
    <name evidence="18" type="ORF">SAMN04488540_12027</name>
</gene>
<dbReference type="InterPro" id="IPR005467">
    <property type="entry name" value="His_kinase_dom"/>
</dbReference>